<sequence length="337" mass="38042">MKNNTVCNEKESIVFLKESEQYLEIQDLKAQLKDKNISISELKKLIEKIKRKGVDTNFEKQSILGKPPLQPIRNQPVEIPKHVSFQSSREYVGSNDMVDNFYLEKAKKKGQLQKDKALNTKPSMQQSARLPNTANEPPRNQKPFLKSKYLACPTCKKCIYSANHDDCILKYLSKVHSRASSQKKDAQSHKTTKKYMTVENKCDSKKQDRQIPIGQKFSPKKSSAVYLKTTPPRSGLTWKPMSRIFTQVGLKWIPIRKPVETRYNTNDSASPLGKETHNSETVIYVNSSSLSACTSMDSEPISSKGSSNVVRLGTSPMIQPEPKGSTQGYPIVRNTSP</sequence>
<gene>
    <name evidence="3" type="ORF">Tco_0874618</name>
</gene>
<dbReference type="Proteomes" id="UP001151760">
    <property type="component" value="Unassembled WGS sequence"/>
</dbReference>
<keyword evidence="4" id="KW-1185">Reference proteome</keyword>
<reference evidence="3" key="2">
    <citation type="submission" date="2022-01" db="EMBL/GenBank/DDBJ databases">
        <authorList>
            <person name="Yamashiro T."/>
            <person name="Shiraishi A."/>
            <person name="Satake H."/>
            <person name="Nakayama K."/>
        </authorList>
    </citation>
    <scope>NUCLEOTIDE SEQUENCE</scope>
</reference>
<evidence type="ECO:0000256" key="2">
    <source>
        <dbReference type="SAM" id="MobiDB-lite"/>
    </source>
</evidence>
<feature type="region of interest" description="Disordered" evidence="2">
    <location>
        <begin position="112"/>
        <end position="142"/>
    </location>
</feature>
<feature type="region of interest" description="Disordered" evidence="2">
    <location>
        <begin position="293"/>
        <end position="337"/>
    </location>
</feature>
<name>A0ABQ5BQ48_9ASTR</name>
<evidence type="ECO:0000313" key="3">
    <source>
        <dbReference type="EMBL" id="GJT15912.1"/>
    </source>
</evidence>
<feature type="compositionally biased region" description="Polar residues" evidence="2">
    <location>
        <begin position="324"/>
        <end position="337"/>
    </location>
</feature>
<comment type="caution">
    <text evidence="3">The sequence shown here is derived from an EMBL/GenBank/DDBJ whole genome shotgun (WGS) entry which is preliminary data.</text>
</comment>
<reference evidence="3" key="1">
    <citation type="journal article" date="2022" name="Int. J. Mol. Sci.">
        <title>Draft Genome of Tanacetum Coccineum: Genomic Comparison of Closely Related Tanacetum-Family Plants.</title>
        <authorList>
            <person name="Yamashiro T."/>
            <person name="Shiraishi A."/>
            <person name="Nakayama K."/>
            <person name="Satake H."/>
        </authorList>
    </citation>
    <scope>NUCLEOTIDE SEQUENCE</scope>
</reference>
<keyword evidence="1" id="KW-0175">Coiled coil</keyword>
<evidence type="ECO:0000256" key="1">
    <source>
        <dbReference type="SAM" id="Coils"/>
    </source>
</evidence>
<proteinExistence type="predicted"/>
<dbReference type="EMBL" id="BQNB010013434">
    <property type="protein sequence ID" value="GJT15912.1"/>
    <property type="molecule type" value="Genomic_DNA"/>
</dbReference>
<evidence type="ECO:0000313" key="4">
    <source>
        <dbReference type="Proteomes" id="UP001151760"/>
    </source>
</evidence>
<protein>
    <submittedName>
        <fullName evidence="3">Uncharacterized protein</fullName>
    </submittedName>
</protein>
<feature type="compositionally biased region" description="Polar residues" evidence="2">
    <location>
        <begin position="120"/>
        <end position="135"/>
    </location>
</feature>
<feature type="compositionally biased region" description="Polar residues" evidence="2">
    <location>
        <begin position="293"/>
        <end position="309"/>
    </location>
</feature>
<feature type="coiled-coil region" evidence="1">
    <location>
        <begin position="25"/>
        <end position="52"/>
    </location>
</feature>
<accession>A0ABQ5BQ48</accession>
<organism evidence="3 4">
    <name type="scientific">Tanacetum coccineum</name>
    <dbReference type="NCBI Taxonomy" id="301880"/>
    <lineage>
        <taxon>Eukaryota</taxon>
        <taxon>Viridiplantae</taxon>
        <taxon>Streptophyta</taxon>
        <taxon>Embryophyta</taxon>
        <taxon>Tracheophyta</taxon>
        <taxon>Spermatophyta</taxon>
        <taxon>Magnoliopsida</taxon>
        <taxon>eudicotyledons</taxon>
        <taxon>Gunneridae</taxon>
        <taxon>Pentapetalae</taxon>
        <taxon>asterids</taxon>
        <taxon>campanulids</taxon>
        <taxon>Asterales</taxon>
        <taxon>Asteraceae</taxon>
        <taxon>Asteroideae</taxon>
        <taxon>Anthemideae</taxon>
        <taxon>Anthemidinae</taxon>
        <taxon>Tanacetum</taxon>
    </lineage>
</organism>